<dbReference type="InterPro" id="IPR013762">
    <property type="entry name" value="Integrase-like_cat_sf"/>
</dbReference>
<dbReference type="Pfam" id="PF00589">
    <property type="entry name" value="Phage_integrase"/>
    <property type="match status" value="1"/>
</dbReference>
<dbReference type="EMBL" id="PRDW01000016">
    <property type="protein sequence ID" value="PPB81980.1"/>
    <property type="molecule type" value="Genomic_DNA"/>
</dbReference>
<dbReference type="Gene3D" id="1.10.150.130">
    <property type="match status" value="1"/>
</dbReference>
<dbReference type="Gene3D" id="1.10.443.10">
    <property type="entry name" value="Intergrase catalytic core"/>
    <property type="match status" value="1"/>
</dbReference>
<feature type="domain" description="Tyr recombinase" evidence="3">
    <location>
        <begin position="133"/>
        <end position="326"/>
    </location>
</feature>
<name>A0A2P5K7D4_9BURK</name>
<evidence type="ECO:0000313" key="5">
    <source>
        <dbReference type="Proteomes" id="UP000243096"/>
    </source>
</evidence>
<evidence type="ECO:0000256" key="2">
    <source>
        <dbReference type="ARBA" id="ARBA00023172"/>
    </source>
</evidence>
<dbReference type="GO" id="GO:0006310">
    <property type="term" value="P:DNA recombination"/>
    <property type="evidence" value="ECO:0007669"/>
    <property type="project" value="UniProtKB-KW"/>
</dbReference>
<dbReference type="SUPFAM" id="SSF56349">
    <property type="entry name" value="DNA breaking-rejoining enzymes"/>
    <property type="match status" value="1"/>
</dbReference>
<dbReference type="InterPro" id="IPR010998">
    <property type="entry name" value="Integrase_recombinase_N"/>
</dbReference>
<dbReference type="AlphaFoldDB" id="A0A2P5K7D4"/>
<comment type="caution">
    <text evidence="4">The sequence shown here is derived from an EMBL/GenBank/DDBJ whole genome shotgun (WGS) entry which is preliminary data.</text>
</comment>
<reference evidence="4 5" key="1">
    <citation type="submission" date="2018-01" db="EMBL/GenBank/DDBJ databases">
        <title>Genomic Encyclopedia of Type Strains, Phase III (KMG-III): the genomes of soil and plant-associated and newly described type strains.</title>
        <authorList>
            <person name="Whitman W."/>
        </authorList>
    </citation>
    <scope>NUCLEOTIDE SEQUENCE [LARGE SCALE GENOMIC DNA]</scope>
    <source>
        <strain evidence="4 5">HKI456</strain>
    </source>
</reference>
<keyword evidence="5" id="KW-1185">Reference proteome</keyword>
<protein>
    <submittedName>
        <fullName evidence="4">Site-specific recombinase XerD</fullName>
    </submittedName>
</protein>
<dbReference type="OrthoDB" id="6814137at2"/>
<keyword evidence="2" id="KW-0233">DNA recombination</keyword>
<proteinExistence type="predicted"/>
<organism evidence="4 5">
    <name type="scientific">Mycetohabitans endofungorum</name>
    <dbReference type="NCBI Taxonomy" id="417203"/>
    <lineage>
        <taxon>Bacteria</taxon>
        <taxon>Pseudomonadati</taxon>
        <taxon>Pseudomonadota</taxon>
        <taxon>Betaproteobacteria</taxon>
        <taxon>Burkholderiales</taxon>
        <taxon>Burkholderiaceae</taxon>
        <taxon>Mycetohabitans</taxon>
    </lineage>
</organism>
<sequence>MTEADLFAAQKRTDWDRAPIQSFEAWLARQSGRGTSSTLQPSTAKVYLAQWRAFLRYLNARRIPLSAVTSDTISAFLASLHHENRDQRLRYRKLIERVFVDIDACTRQQASVNPAVGALCDSQATWKRVKGNQDTDFLSPQERQRIIDTLLSPVASTHYARWHSLRDRALVATFLGAGLKVSQALKMTVNCINIGPDRLMHITAPGSRFSHQPRPEPFAHSALARWLVERHASGVNSPWVFPGARDGRPMHAVTALRATEAIVRACGVADRRQARTSPQTLRNSYIAALFEDGQTTLAVSQVLGVELITAERLKKAWQKWAREKSV</sequence>
<accession>A0A2P5K7D4</accession>
<evidence type="ECO:0000313" key="4">
    <source>
        <dbReference type="EMBL" id="PPB81980.1"/>
    </source>
</evidence>
<evidence type="ECO:0000259" key="3">
    <source>
        <dbReference type="PROSITE" id="PS51898"/>
    </source>
</evidence>
<dbReference type="GO" id="GO:0003677">
    <property type="term" value="F:DNA binding"/>
    <property type="evidence" value="ECO:0007669"/>
    <property type="project" value="UniProtKB-KW"/>
</dbReference>
<evidence type="ECO:0000256" key="1">
    <source>
        <dbReference type="ARBA" id="ARBA00023125"/>
    </source>
</evidence>
<dbReference type="InterPro" id="IPR002104">
    <property type="entry name" value="Integrase_catalytic"/>
</dbReference>
<dbReference type="PROSITE" id="PS51898">
    <property type="entry name" value="TYR_RECOMBINASE"/>
    <property type="match status" value="1"/>
</dbReference>
<dbReference type="Proteomes" id="UP000243096">
    <property type="component" value="Unassembled WGS sequence"/>
</dbReference>
<keyword evidence="1" id="KW-0238">DNA-binding</keyword>
<dbReference type="InterPro" id="IPR011010">
    <property type="entry name" value="DNA_brk_join_enz"/>
</dbReference>
<dbReference type="GO" id="GO:0015074">
    <property type="term" value="P:DNA integration"/>
    <property type="evidence" value="ECO:0007669"/>
    <property type="project" value="InterPro"/>
</dbReference>
<gene>
    <name evidence="4" type="ORF">B0O95_11639</name>
</gene>
<dbReference type="RefSeq" id="WP_104078348.1">
    <property type="nucleotide sequence ID" value="NZ_CP062179.1"/>
</dbReference>